<dbReference type="PIRSF" id="PIRSF001365">
    <property type="entry name" value="DHDPS"/>
    <property type="match status" value="1"/>
</dbReference>
<feature type="active site" description="Proton donor/acceptor" evidence="5">
    <location>
        <position position="134"/>
    </location>
</feature>
<dbReference type="PROSITE" id="PS00666">
    <property type="entry name" value="DHDPS_2"/>
    <property type="match status" value="1"/>
</dbReference>
<dbReference type="HOGENOM" id="CLU_049343_0_1_0"/>
<dbReference type="eggNOG" id="COG0329">
    <property type="taxonomic scope" value="Bacteria"/>
</dbReference>
<dbReference type="PRINTS" id="PR00146">
    <property type="entry name" value="DHPICSNTHASE"/>
</dbReference>
<dbReference type="CDD" id="cd00408">
    <property type="entry name" value="DHDPS-like"/>
    <property type="match status" value="1"/>
</dbReference>
<dbReference type="Proteomes" id="UP000005096">
    <property type="component" value="Chromosome"/>
</dbReference>
<dbReference type="SMART" id="SM01130">
    <property type="entry name" value="DHDPS"/>
    <property type="match status" value="1"/>
</dbReference>
<gene>
    <name evidence="6" type="ORF">Apau_0921</name>
</gene>
<evidence type="ECO:0000256" key="3">
    <source>
        <dbReference type="ARBA" id="ARBA00023270"/>
    </source>
</evidence>
<accession>E3CW96</accession>
<dbReference type="Pfam" id="PF00701">
    <property type="entry name" value="DHDPS"/>
    <property type="match status" value="1"/>
</dbReference>
<evidence type="ECO:0000256" key="4">
    <source>
        <dbReference type="PIRNR" id="PIRNR001365"/>
    </source>
</evidence>
<dbReference type="EMBL" id="CM001022">
    <property type="protein sequence ID" value="EFQ23348.1"/>
    <property type="molecule type" value="Genomic_DNA"/>
</dbReference>
<keyword evidence="3" id="KW-0704">Schiff base</keyword>
<protein>
    <submittedName>
        <fullName evidence="6">Dihydrodipicolinate synthetase</fullName>
    </submittedName>
</protein>
<keyword evidence="2 4" id="KW-0456">Lyase</keyword>
<dbReference type="InterPro" id="IPR020625">
    <property type="entry name" value="Schiff_base-form_aldolases_AS"/>
</dbReference>
<organism evidence="6 7">
    <name type="scientific">Aminomonas paucivorans DSM 12260</name>
    <dbReference type="NCBI Taxonomy" id="584708"/>
    <lineage>
        <taxon>Bacteria</taxon>
        <taxon>Thermotogati</taxon>
        <taxon>Synergistota</taxon>
        <taxon>Synergistia</taxon>
        <taxon>Synergistales</taxon>
        <taxon>Synergistaceae</taxon>
        <taxon>Aminomonas</taxon>
    </lineage>
</organism>
<name>E3CW96_9BACT</name>
<dbReference type="AlphaFoldDB" id="E3CW96"/>
<reference evidence="6 7" key="1">
    <citation type="journal article" date="2010" name="Stand. Genomic Sci.">
        <title>Non-contiguous finished genome sequence of Aminomonas paucivorans type strain (GLU-3).</title>
        <authorList>
            <person name="Pitluck S."/>
            <person name="Yasawong M."/>
            <person name="Held B."/>
            <person name="Lapidus A."/>
            <person name="Nolan M."/>
            <person name="Copeland A."/>
            <person name="Lucas S."/>
            <person name="Del Rio T.G."/>
            <person name="Tice H."/>
            <person name="Cheng J.F."/>
            <person name="Chertkov O."/>
            <person name="Goodwin L."/>
            <person name="Tapia R."/>
            <person name="Han C."/>
            <person name="Liolios K."/>
            <person name="Ivanova N."/>
            <person name="Mavromatis K."/>
            <person name="Ovchinnikova G."/>
            <person name="Pati A."/>
            <person name="Chen A."/>
            <person name="Palaniappan K."/>
            <person name="Land M."/>
            <person name="Hauser L."/>
            <person name="Chang Y.J."/>
            <person name="Jeffries C.D."/>
            <person name="Pukall R."/>
            <person name="Spring S."/>
            <person name="Rohde M."/>
            <person name="Sikorski J."/>
            <person name="Goker M."/>
            <person name="Woyke T."/>
            <person name="Bristow J."/>
            <person name="Eisen J.A."/>
            <person name="Markowitz V."/>
            <person name="Hugenholtz P."/>
            <person name="Kyrpides N.C."/>
            <person name="Klenk H.P."/>
        </authorList>
    </citation>
    <scope>NUCLEOTIDE SEQUENCE [LARGE SCALE GENOMIC DNA]</scope>
    <source>
        <strain evidence="6 7">DSM 12260</strain>
    </source>
</reference>
<dbReference type="GO" id="GO:0008840">
    <property type="term" value="F:4-hydroxy-tetrahydrodipicolinate synthase activity"/>
    <property type="evidence" value="ECO:0007669"/>
    <property type="project" value="TreeGrafter"/>
</dbReference>
<evidence type="ECO:0000256" key="5">
    <source>
        <dbReference type="PIRSR" id="PIRSR001365-1"/>
    </source>
</evidence>
<comment type="similarity">
    <text evidence="1 4">Belongs to the DapA family.</text>
</comment>
<keyword evidence="7" id="KW-1185">Reference proteome</keyword>
<dbReference type="PaxDb" id="584708-Apau_0921"/>
<dbReference type="STRING" id="584708.Apau_0921"/>
<dbReference type="GO" id="GO:0044281">
    <property type="term" value="P:small molecule metabolic process"/>
    <property type="evidence" value="ECO:0007669"/>
    <property type="project" value="UniProtKB-ARBA"/>
</dbReference>
<feature type="active site" description="Schiff-base intermediate with substrate" evidence="5">
    <location>
        <position position="162"/>
    </location>
</feature>
<evidence type="ECO:0000313" key="6">
    <source>
        <dbReference type="EMBL" id="EFQ23348.1"/>
    </source>
</evidence>
<proteinExistence type="inferred from homology"/>
<evidence type="ECO:0000313" key="7">
    <source>
        <dbReference type="Proteomes" id="UP000005096"/>
    </source>
</evidence>
<evidence type="ECO:0000256" key="1">
    <source>
        <dbReference type="ARBA" id="ARBA00007592"/>
    </source>
</evidence>
<dbReference type="Gene3D" id="3.20.20.70">
    <property type="entry name" value="Aldolase class I"/>
    <property type="match status" value="1"/>
</dbReference>
<dbReference type="SUPFAM" id="SSF51569">
    <property type="entry name" value="Aldolase"/>
    <property type="match status" value="1"/>
</dbReference>
<sequence>MELKGIYAPIPTPFTSDGSLDLPSLRTNLDAWTRSPLDGLVVCGSNGEQPFLEPEERALLVRTVRDRSGSRFPLVAGATQPTTRGTLELARRLADAGADALLLLPPHYFKGDPEGIRDYFVDVADHAPLPVVLYNMPANTGVNLGTDLILSLAEHPRIRGIKDTGGDITQLTVLCARRPEGFAVFCGSGNYFLPALAVGADGGTLGVANLYPGACDALRSAFREGRMKEARDLQHRLLEVSDAITRRHGVPGLKALMDHKGLYGGPCRPPLRPASPETVRRILEVDGKAHLDEWEEWRR</sequence>
<dbReference type="InterPro" id="IPR013785">
    <property type="entry name" value="Aldolase_TIM"/>
</dbReference>
<dbReference type="PANTHER" id="PTHR12128">
    <property type="entry name" value="DIHYDRODIPICOLINATE SYNTHASE"/>
    <property type="match status" value="1"/>
</dbReference>
<evidence type="ECO:0000256" key="2">
    <source>
        <dbReference type="ARBA" id="ARBA00023239"/>
    </source>
</evidence>
<dbReference type="PANTHER" id="PTHR12128:SF66">
    <property type="entry name" value="4-HYDROXY-2-OXOGLUTARATE ALDOLASE, MITOCHONDRIAL"/>
    <property type="match status" value="1"/>
</dbReference>
<dbReference type="InterPro" id="IPR002220">
    <property type="entry name" value="DapA-like"/>
</dbReference>